<feature type="region of interest" description="Disordered" evidence="1">
    <location>
        <begin position="621"/>
        <end position="675"/>
    </location>
</feature>
<dbReference type="EMBL" id="UZAI01021290">
    <property type="protein sequence ID" value="VDP55061.1"/>
    <property type="molecule type" value="Genomic_DNA"/>
</dbReference>
<proteinExistence type="predicted"/>
<sequence length="807" mass="89096">MELQTIGPITLDSSNCTDLRRGQCDYQPTTMTQKANLNTCNPSSTACEFYDPSTMQQMETRQMEINRNYNNNNAIFEKIKYNYQASSTFSATNPSSPKLPLSIFHCTSNTRAPSITSTSPPPPPADNNSNNNLVNAPKSSPILLTNNRLSELISNCYEQPTANLPVDCSNEQLSLTNTENFSSNTLNSFVNNKINRSNQKDNEAIYYDHVSLNKYLNENKDSVQSTFLNLPTTTLPHSANITCSTSISSSSSNMIELFSTMKEPMKTNNISTLNNLQQSARKISSRTPSPSVLTAHELNNNTNNEQYLSSEIEHSKLSNSVENRIKYSTILNNEINFYNNTNQSSLNSQCKSEVNVNLSTNDSLLIIKSSSSSTSSSSLLSLISTSIPSVTPSISSTSSLYHLNSVINMNEPTCDRHDLYHNESIPIMPFACTTNTETVSTTTCSNLSSVDFPVCSTLPNSSCITTVNSMLPTLSTSITDHSSNSNNLCQMNKFNLYHLQNPYLLTSLESSKFSIQSHLGQFPVNPINFVTTCSTNVTFSTNTTNTVINTNTNSNNNNINGNNSGNSDDDDDDNDCVSGGGGHSDSNSVIQLYQQQSTGVLSRFPTPLTLMYETMNNKTSNMNNFPISPSAPTFPHHHNHHQNQNHHQHVHHPSHLQHQHHHPYQPPPPQQQHQLNRYHMNNPYLNNLPMKLSTFNLISSSSSSSSSPSITTTPPSSMFSSSLLLTTDTTIDTITTTTKPTVITDGTLTPTNLQSTYFPYSFVSNHMITNSNNNSINNVNNNLMDRINTVCDEYLPSDCRSSGGSKI</sequence>
<dbReference type="Proteomes" id="UP000277204">
    <property type="component" value="Unassembled WGS sequence"/>
</dbReference>
<feature type="region of interest" description="Disordered" evidence="1">
    <location>
        <begin position="549"/>
        <end position="587"/>
    </location>
</feature>
<organism evidence="2 3">
    <name type="scientific">Schistosoma margrebowiei</name>
    <dbReference type="NCBI Taxonomy" id="48269"/>
    <lineage>
        <taxon>Eukaryota</taxon>
        <taxon>Metazoa</taxon>
        <taxon>Spiralia</taxon>
        <taxon>Lophotrochozoa</taxon>
        <taxon>Platyhelminthes</taxon>
        <taxon>Trematoda</taxon>
        <taxon>Digenea</taxon>
        <taxon>Strigeidida</taxon>
        <taxon>Schistosomatoidea</taxon>
        <taxon>Schistosomatidae</taxon>
        <taxon>Schistosoma</taxon>
    </lineage>
</organism>
<name>A0A183NAS3_9TREM</name>
<feature type="compositionally biased region" description="Low complexity" evidence="1">
    <location>
        <begin position="549"/>
        <end position="566"/>
    </location>
</feature>
<feature type="compositionally biased region" description="Low complexity" evidence="1">
    <location>
        <begin position="126"/>
        <end position="138"/>
    </location>
</feature>
<feature type="compositionally biased region" description="Basic residues" evidence="1">
    <location>
        <begin position="635"/>
        <end position="663"/>
    </location>
</feature>
<dbReference type="STRING" id="48269.A0A183NAS3"/>
<gene>
    <name evidence="2" type="ORF">SMRZ_LOCUS25398</name>
</gene>
<reference evidence="2 3" key="1">
    <citation type="submission" date="2018-11" db="EMBL/GenBank/DDBJ databases">
        <authorList>
            <consortium name="Pathogen Informatics"/>
        </authorList>
    </citation>
    <scope>NUCLEOTIDE SEQUENCE [LARGE SCALE GENOMIC DNA]</scope>
    <source>
        <strain evidence="2 3">Zambia</strain>
    </source>
</reference>
<protein>
    <submittedName>
        <fullName evidence="2">Uncharacterized protein</fullName>
    </submittedName>
</protein>
<evidence type="ECO:0000313" key="2">
    <source>
        <dbReference type="EMBL" id="VDP55061.1"/>
    </source>
</evidence>
<dbReference type="AlphaFoldDB" id="A0A183NAS3"/>
<evidence type="ECO:0000256" key="1">
    <source>
        <dbReference type="SAM" id="MobiDB-lite"/>
    </source>
</evidence>
<keyword evidence="3" id="KW-1185">Reference proteome</keyword>
<feature type="region of interest" description="Disordered" evidence="1">
    <location>
        <begin position="110"/>
        <end position="138"/>
    </location>
</feature>
<accession>A0A183NAS3</accession>
<feature type="compositionally biased region" description="Polar residues" evidence="1">
    <location>
        <begin position="621"/>
        <end position="631"/>
    </location>
</feature>
<feature type="region of interest" description="Disordered" evidence="1">
    <location>
        <begin position="698"/>
        <end position="718"/>
    </location>
</feature>
<evidence type="ECO:0000313" key="3">
    <source>
        <dbReference type="Proteomes" id="UP000277204"/>
    </source>
</evidence>